<evidence type="ECO:0000313" key="2">
    <source>
        <dbReference type="Proteomes" id="UP000637819"/>
    </source>
</evidence>
<dbReference type="AlphaFoldDB" id="A0A8T8E494"/>
<gene>
    <name evidence="1" type="ORF">JMJ58_05355</name>
</gene>
<dbReference type="EMBL" id="CP069188">
    <property type="protein sequence ID" value="QRV16320.1"/>
    <property type="molecule type" value="Genomic_DNA"/>
</dbReference>
<name>A0A8T8E494_9EURY</name>
<dbReference type="KEGG" id="hsal:JMJ58_05355"/>
<protein>
    <submittedName>
        <fullName evidence="1">Uncharacterized protein</fullName>
    </submittedName>
</protein>
<evidence type="ECO:0000313" key="1">
    <source>
        <dbReference type="EMBL" id="QRV16320.1"/>
    </source>
</evidence>
<accession>A0A8T8E494</accession>
<dbReference type="Proteomes" id="UP000637819">
    <property type="component" value="Chromosome"/>
</dbReference>
<organism evidence="1 2">
    <name type="scientific">Haloterrigena salifodinae</name>
    <dbReference type="NCBI Taxonomy" id="2675099"/>
    <lineage>
        <taxon>Archaea</taxon>
        <taxon>Methanobacteriati</taxon>
        <taxon>Methanobacteriota</taxon>
        <taxon>Stenosarchaea group</taxon>
        <taxon>Halobacteria</taxon>
        <taxon>Halobacteriales</taxon>
        <taxon>Natrialbaceae</taxon>
        <taxon>Haloterrigena</taxon>
    </lineage>
</organism>
<dbReference type="RefSeq" id="WP_204748628.1">
    <property type="nucleotide sequence ID" value="NZ_CP069188.1"/>
</dbReference>
<keyword evidence="2" id="KW-1185">Reference proteome</keyword>
<proteinExistence type="predicted"/>
<reference evidence="1 2" key="1">
    <citation type="submission" date="2021-01" db="EMBL/GenBank/DDBJ databases">
        <title>Genome Sequence and Methylation Pattern of Haloterrigena salifodinae BOL5-1, An Extremely Halophilic Archaeon from a Bolivian Salt Mine.</title>
        <authorList>
            <person name="DasSarma P."/>
            <person name="Anton B.P."/>
            <person name="DasSarma S.L."/>
            <person name="von Ehrenheim H.A.L."/>
            <person name="Martinez F.L."/>
            <person name="Guzman D."/>
            <person name="Roberts R.J."/>
            <person name="DasSarma S."/>
        </authorList>
    </citation>
    <scope>NUCLEOTIDE SEQUENCE [LARGE SCALE GENOMIC DNA]</scope>
    <source>
        <strain evidence="1 2">BOL5-1</strain>
    </source>
</reference>
<dbReference type="GeneID" id="62874529"/>
<sequence length="166" mass="18023">METNIRNNTSGPGIIVETIDATYTKHSYQVIERGNTVAPAEEVELSDAACQALESAGYDVVDRENLSRKRWATRSRKEHADASDAVGDVFMVEAVTTVAIKVPLADNETVTALETDRGTLALGGEHFATPDDLESLVGHEAKVVDDGSRSSGNIHERKYRLVPVIE</sequence>